<evidence type="ECO:0000256" key="5">
    <source>
        <dbReference type="ARBA" id="ARBA00022857"/>
    </source>
</evidence>
<feature type="transmembrane region" description="Helical" evidence="11">
    <location>
        <begin position="12"/>
        <end position="28"/>
    </location>
</feature>
<keyword evidence="11" id="KW-0812">Transmembrane</keyword>
<evidence type="ECO:0000256" key="6">
    <source>
        <dbReference type="ARBA" id="ARBA00023002"/>
    </source>
</evidence>
<comment type="cofactor">
    <cofactor evidence="1 9">
        <name>heme</name>
        <dbReference type="ChEBI" id="CHEBI:30413"/>
    </cofactor>
</comment>
<dbReference type="InterPro" id="IPR017972">
    <property type="entry name" value="Cyt_P450_CS"/>
</dbReference>
<dbReference type="AlphaFoldDB" id="A0A0L9VIL6"/>
<name>A0A0L9VIL6_PHAAN</name>
<dbReference type="PANTHER" id="PTHR47944">
    <property type="entry name" value="CYTOCHROME P450 98A9"/>
    <property type="match status" value="1"/>
</dbReference>
<dbReference type="InterPro" id="IPR002401">
    <property type="entry name" value="Cyt_P450_E_grp-I"/>
</dbReference>
<keyword evidence="7 9" id="KW-0408">Iron</keyword>
<evidence type="ECO:0008006" key="14">
    <source>
        <dbReference type="Google" id="ProtNLM"/>
    </source>
</evidence>
<dbReference type="STRING" id="3914.A0A0L9VIL6"/>
<dbReference type="PROSITE" id="PS00086">
    <property type="entry name" value="CYTOCHROME_P450"/>
    <property type="match status" value="1"/>
</dbReference>
<evidence type="ECO:0000313" key="13">
    <source>
        <dbReference type="Proteomes" id="UP000053144"/>
    </source>
</evidence>
<evidence type="ECO:0000256" key="9">
    <source>
        <dbReference type="PIRSR" id="PIRSR602401-1"/>
    </source>
</evidence>
<keyword evidence="3 9" id="KW-0349">Heme</keyword>
<dbReference type="PRINTS" id="PR00385">
    <property type="entry name" value="P450"/>
</dbReference>
<evidence type="ECO:0000256" key="10">
    <source>
        <dbReference type="RuleBase" id="RU000461"/>
    </source>
</evidence>
<dbReference type="InterPro" id="IPR001128">
    <property type="entry name" value="Cyt_P450"/>
</dbReference>
<dbReference type="GO" id="GO:0020037">
    <property type="term" value="F:heme binding"/>
    <property type="evidence" value="ECO:0007669"/>
    <property type="project" value="InterPro"/>
</dbReference>
<evidence type="ECO:0000256" key="4">
    <source>
        <dbReference type="ARBA" id="ARBA00022723"/>
    </source>
</evidence>
<dbReference type="SUPFAM" id="SSF48264">
    <property type="entry name" value="Cytochrome P450"/>
    <property type="match status" value="2"/>
</dbReference>
<gene>
    <name evidence="12" type="ORF">LR48_Vigan10g072000</name>
</gene>
<dbReference type="FunFam" id="1.10.630.10:FF:000026">
    <property type="entry name" value="Cytochrome P450 82C4"/>
    <property type="match status" value="1"/>
</dbReference>
<keyword evidence="8 10" id="KW-0503">Monooxygenase</keyword>
<evidence type="ECO:0000256" key="3">
    <source>
        <dbReference type="ARBA" id="ARBA00022617"/>
    </source>
</evidence>
<organism evidence="12 13">
    <name type="scientific">Phaseolus angularis</name>
    <name type="common">Azuki bean</name>
    <name type="synonym">Vigna angularis</name>
    <dbReference type="NCBI Taxonomy" id="3914"/>
    <lineage>
        <taxon>Eukaryota</taxon>
        <taxon>Viridiplantae</taxon>
        <taxon>Streptophyta</taxon>
        <taxon>Embryophyta</taxon>
        <taxon>Tracheophyta</taxon>
        <taxon>Spermatophyta</taxon>
        <taxon>Magnoliopsida</taxon>
        <taxon>eudicotyledons</taxon>
        <taxon>Gunneridae</taxon>
        <taxon>Pentapetalae</taxon>
        <taxon>rosids</taxon>
        <taxon>fabids</taxon>
        <taxon>Fabales</taxon>
        <taxon>Fabaceae</taxon>
        <taxon>Papilionoideae</taxon>
        <taxon>50 kb inversion clade</taxon>
        <taxon>NPAAA clade</taxon>
        <taxon>indigoferoid/millettioid clade</taxon>
        <taxon>Phaseoleae</taxon>
        <taxon>Vigna</taxon>
    </lineage>
</organism>
<sequence length="571" mass="64845">MDTLFLVKEISASIFIFLVTLLSIRTLFKRRGRKLPPGPRGWPVVGALPLMGSMPHVTLANMAKKYGSVMYLKMGSNNMVVASTPAAARAFLKTLDQNFSNRPPNAGATHLAYDAQDMVFAEYGSRWKLLRKLSNLHMLGGRALDEWGKVREEEMGQMLGSMYECSKRLKLKKKKKKDMVFAEYGSRWKLLRKLSNLHMLGGRALDEWGKVREEEMGQMLGSMYECSKRGEAVVVPEMLTYSMANMIGQVILSRRVFESKGSDSNQFKDMVVELMTVAGYFNIGDFIPFLAKLDLQGIEREMKHLHNKFDVLLTNMIQNHVASKHKRKNKPDFLDMVMAHYGEDDAHGDKLSLINVKALLLNLFTAGTDTSSSIIEWSLAEMLKNPSIMKKAHEEMDKVIGRERRLKESDIPNLPYFQAICKETYRKHPSTPLNLPRISKQPCQVNGFYIPENTRLSVNIWAIGRDPQVWDKPLEFKPERFLSGRNKMIDPRGNDFELIPFGAGRRICAGTRMGIVLVHYILGTLVHSFDWKVPREAGELNMEETFGLALQKKVPLAALVTPRLTPNAYIP</sequence>
<evidence type="ECO:0000256" key="7">
    <source>
        <dbReference type="ARBA" id="ARBA00023004"/>
    </source>
</evidence>
<dbReference type="GO" id="GO:0005506">
    <property type="term" value="F:iron ion binding"/>
    <property type="evidence" value="ECO:0007669"/>
    <property type="project" value="InterPro"/>
</dbReference>
<proteinExistence type="inferred from homology"/>
<dbReference type="Proteomes" id="UP000053144">
    <property type="component" value="Chromosome 10"/>
</dbReference>
<accession>A0A0L9VIL6</accession>
<evidence type="ECO:0000256" key="11">
    <source>
        <dbReference type="SAM" id="Phobius"/>
    </source>
</evidence>
<protein>
    <recommendedName>
        <fullName evidence="14">Flavonoid 3'5'-hydroxylase</fullName>
    </recommendedName>
</protein>
<keyword evidence="11" id="KW-0472">Membrane</keyword>
<evidence type="ECO:0000256" key="1">
    <source>
        <dbReference type="ARBA" id="ARBA00001971"/>
    </source>
</evidence>
<dbReference type="PANTHER" id="PTHR47944:SF18">
    <property type="entry name" value="FLAVONOID 3'-MONOOXYGENASE"/>
    <property type="match status" value="1"/>
</dbReference>
<dbReference type="Gramene" id="KOM54828">
    <property type="protein sequence ID" value="KOM54828"/>
    <property type="gene ID" value="LR48_Vigan10g072000"/>
</dbReference>
<reference evidence="13" key="1">
    <citation type="journal article" date="2015" name="Proc. Natl. Acad. Sci. U.S.A.">
        <title>Genome sequencing of adzuki bean (Vigna angularis) provides insight into high starch and low fat accumulation and domestication.</title>
        <authorList>
            <person name="Yang K."/>
            <person name="Tian Z."/>
            <person name="Chen C."/>
            <person name="Luo L."/>
            <person name="Zhao B."/>
            <person name="Wang Z."/>
            <person name="Yu L."/>
            <person name="Li Y."/>
            <person name="Sun Y."/>
            <person name="Li W."/>
            <person name="Chen Y."/>
            <person name="Li Y."/>
            <person name="Zhang Y."/>
            <person name="Ai D."/>
            <person name="Zhao J."/>
            <person name="Shang C."/>
            <person name="Ma Y."/>
            <person name="Wu B."/>
            <person name="Wang M."/>
            <person name="Gao L."/>
            <person name="Sun D."/>
            <person name="Zhang P."/>
            <person name="Guo F."/>
            <person name="Wang W."/>
            <person name="Li Y."/>
            <person name="Wang J."/>
            <person name="Varshney R.K."/>
            <person name="Wang J."/>
            <person name="Ling H.Q."/>
            <person name="Wan P."/>
        </authorList>
    </citation>
    <scope>NUCLEOTIDE SEQUENCE</scope>
    <source>
        <strain evidence="13">cv. Jingnong 6</strain>
    </source>
</reference>
<keyword evidence="5" id="KW-0521">NADP</keyword>
<dbReference type="GO" id="GO:0016705">
    <property type="term" value="F:oxidoreductase activity, acting on paired donors, with incorporation or reduction of molecular oxygen"/>
    <property type="evidence" value="ECO:0007669"/>
    <property type="project" value="InterPro"/>
</dbReference>
<keyword evidence="11" id="KW-1133">Transmembrane helix</keyword>
<feature type="binding site" description="axial binding residue" evidence="9">
    <location>
        <position position="508"/>
    </location>
    <ligand>
        <name>heme</name>
        <dbReference type="ChEBI" id="CHEBI:30413"/>
    </ligand>
    <ligandPart>
        <name>Fe</name>
        <dbReference type="ChEBI" id="CHEBI:18248"/>
    </ligandPart>
</feature>
<keyword evidence="6 10" id="KW-0560">Oxidoreductase</keyword>
<dbReference type="PRINTS" id="PR00463">
    <property type="entry name" value="EP450I"/>
</dbReference>
<keyword evidence="4 9" id="KW-0479">Metal-binding</keyword>
<dbReference type="EMBL" id="CM003380">
    <property type="protein sequence ID" value="KOM54828.1"/>
    <property type="molecule type" value="Genomic_DNA"/>
</dbReference>
<evidence type="ECO:0000313" key="12">
    <source>
        <dbReference type="EMBL" id="KOM54828.1"/>
    </source>
</evidence>
<evidence type="ECO:0000256" key="2">
    <source>
        <dbReference type="ARBA" id="ARBA00010617"/>
    </source>
</evidence>
<dbReference type="InterPro" id="IPR036396">
    <property type="entry name" value="Cyt_P450_sf"/>
</dbReference>
<comment type="similarity">
    <text evidence="2 10">Belongs to the cytochrome P450 family.</text>
</comment>
<dbReference type="OMA" id="TEPCKVQ"/>
<dbReference type="GO" id="GO:0004497">
    <property type="term" value="F:monooxygenase activity"/>
    <property type="evidence" value="ECO:0007669"/>
    <property type="project" value="UniProtKB-KW"/>
</dbReference>
<dbReference type="Gene3D" id="1.10.630.10">
    <property type="entry name" value="Cytochrome P450"/>
    <property type="match status" value="2"/>
</dbReference>
<dbReference type="Pfam" id="PF00067">
    <property type="entry name" value="p450"/>
    <property type="match status" value="2"/>
</dbReference>
<evidence type="ECO:0000256" key="8">
    <source>
        <dbReference type="ARBA" id="ARBA00023033"/>
    </source>
</evidence>